<dbReference type="EMBL" id="GL883180">
    <property type="protein sequence ID" value="EGF98276.1"/>
    <property type="molecule type" value="Genomic_DNA"/>
</dbReference>
<keyword evidence="3" id="KW-1185">Reference proteome</keyword>
<sequence length="295" mass="31257">MVLRASNPTIRPGSWAQLLGCNLDLISGAQPSTSWLIYQRNPTTEEQKIIDAGIAKITAKNPDALGNVPFVSANDLEGMQDQIDEDSPPSNVASIETGPINVVKQAFTSLAIKTENDSQATKIPAPPPNAPATNKARRAFVLAVNTKILESSQLVANSHLDNGFDDDLSGQEDLKALSPPANSGINNPPTQHINPPASISGPEPKEPIQESIKLRFSIKRPVPNASPSKSASPSPEKNVVKNSKRPSKTQKHAAKADDGIGVQEEGDISVEVKVEPKAKAKAKAKARSNKGGAKK</sequence>
<dbReference type="GeneID" id="18937456"/>
<organism evidence="3">
    <name type="scientific">Melampsora larici-populina (strain 98AG31 / pathotype 3-4-7)</name>
    <name type="common">Poplar leaf rust fungus</name>
    <dbReference type="NCBI Taxonomy" id="747676"/>
    <lineage>
        <taxon>Eukaryota</taxon>
        <taxon>Fungi</taxon>
        <taxon>Dikarya</taxon>
        <taxon>Basidiomycota</taxon>
        <taxon>Pucciniomycotina</taxon>
        <taxon>Pucciniomycetes</taxon>
        <taxon>Pucciniales</taxon>
        <taxon>Melampsoraceae</taxon>
        <taxon>Melampsora</taxon>
    </lineage>
</organism>
<feature type="compositionally biased region" description="Basic residues" evidence="1">
    <location>
        <begin position="279"/>
        <end position="295"/>
    </location>
</feature>
<dbReference type="RefSeq" id="XP_007418458.1">
    <property type="nucleotide sequence ID" value="XM_007418396.1"/>
</dbReference>
<feature type="compositionally biased region" description="Basic residues" evidence="1">
    <location>
        <begin position="242"/>
        <end position="253"/>
    </location>
</feature>
<dbReference type="HOGENOM" id="CLU_078020_0_0_1"/>
<dbReference type="KEGG" id="mlr:MELLADRAFT_96044"/>
<dbReference type="AlphaFoldDB" id="F4SAQ9"/>
<proteinExistence type="predicted"/>
<evidence type="ECO:0000313" key="3">
    <source>
        <dbReference type="Proteomes" id="UP000001072"/>
    </source>
</evidence>
<dbReference type="Proteomes" id="UP000001072">
    <property type="component" value="Unassembled WGS sequence"/>
</dbReference>
<evidence type="ECO:0000313" key="2">
    <source>
        <dbReference type="EMBL" id="EGF98276.1"/>
    </source>
</evidence>
<name>F4SAQ9_MELLP</name>
<accession>F4SAQ9</accession>
<protein>
    <submittedName>
        <fullName evidence="2">Uncharacterized protein</fullName>
    </submittedName>
</protein>
<gene>
    <name evidence="2" type="ORF">MELLADRAFT_96044</name>
</gene>
<feature type="region of interest" description="Disordered" evidence="1">
    <location>
        <begin position="165"/>
        <end position="295"/>
    </location>
</feature>
<feature type="compositionally biased region" description="Polar residues" evidence="1">
    <location>
        <begin position="180"/>
        <end position="193"/>
    </location>
</feature>
<evidence type="ECO:0000256" key="1">
    <source>
        <dbReference type="SAM" id="MobiDB-lite"/>
    </source>
</evidence>
<reference evidence="3" key="1">
    <citation type="journal article" date="2011" name="Proc. Natl. Acad. Sci. U.S.A.">
        <title>Obligate biotrophy features unraveled by the genomic analysis of rust fungi.</title>
        <authorList>
            <person name="Duplessis S."/>
            <person name="Cuomo C.A."/>
            <person name="Lin Y.-C."/>
            <person name="Aerts A."/>
            <person name="Tisserant E."/>
            <person name="Veneault-Fourrey C."/>
            <person name="Joly D.L."/>
            <person name="Hacquard S."/>
            <person name="Amselem J."/>
            <person name="Cantarel B.L."/>
            <person name="Chiu R."/>
            <person name="Coutinho P.M."/>
            <person name="Feau N."/>
            <person name="Field M."/>
            <person name="Frey P."/>
            <person name="Gelhaye E."/>
            <person name="Goldberg J."/>
            <person name="Grabherr M.G."/>
            <person name="Kodira C.D."/>
            <person name="Kohler A."/>
            <person name="Kuees U."/>
            <person name="Lindquist E.A."/>
            <person name="Lucas S.M."/>
            <person name="Mago R."/>
            <person name="Mauceli E."/>
            <person name="Morin E."/>
            <person name="Murat C."/>
            <person name="Pangilinan J.L."/>
            <person name="Park R."/>
            <person name="Pearson M."/>
            <person name="Quesneville H."/>
            <person name="Rouhier N."/>
            <person name="Sakthikumar S."/>
            <person name="Salamov A.A."/>
            <person name="Schmutz J."/>
            <person name="Selles B."/>
            <person name="Shapiro H."/>
            <person name="Tanguay P."/>
            <person name="Tuskan G.A."/>
            <person name="Henrissat B."/>
            <person name="Van de Peer Y."/>
            <person name="Rouze P."/>
            <person name="Ellis J.G."/>
            <person name="Dodds P.N."/>
            <person name="Schein J.E."/>
            <person name="Zhong S."/>
            <person name="Hamelin R.C."/>
            <person name="Grigoriev I.V."/>
            <person name="Szabo L.J."/>
            <person name="Martin F."/>
        </authorList>
    </citation>
    <scope>NUCLEOTIDE SEQUENCE [LARGE SCALE GENOMIC DNA]</scope>
    <source>
        <strain evidence="3">98AG31 / pathotype 3-4-7</strain>
    </source>
</reference>
<feature type="compositionally biased region" description="Low complexity" evidence="1">
    <location>
        <begin position="221"/>
        <end position="235"/>
    </location>
</feature>
<dbReference type="InParanoid" id="F4SAQ9"/>
<dbReference type="VEuPathDB" id="FungiDB:MELLADRAFT_96044"/>